<organism evidence="1 2">
    <name type="scientific">Desulfococcus multivorans DSM 2059</name>
    <dbReference type="NCBI Taxonomy" id="1121405"/>
    <lineage>
        <taxon>Bacteria</taxon>
        <taxon>Pseudomonadati</taxon>
        <taxon>Thermodesulfobacteriota</taxon>
        <taxon>Desulfobacteria</taxon>
        <taxon>Desulfobacterales</taxon>
        <taxon>Desulfococcaceae</taxon>
        <taxon>Desulfococcus</taxon>
    </lineage>
</organism>
<evidence type="ECO:0000313" key="1">
    <source>
        <dbReference type="EMBL" id="EPR43180.1"/>
    </source>
</evidence>
<comment type="caution">
    <text evidence="1">The sequence shown here is derived from an EMBL/GenBank/DDBJ whole genome shotgun (WGS) entry which is preliminary data.</text>
</comment>
<dbReference type="STRING" id="897.B2D07_07990"/>
<dbReference type="EMBL" id="ATHJ01000057">
    <property type="protein sequence ID" value="EPR43180.1"/>
    <property type="molecule type" value="Genomic_DNA"/>
</dbReference>
<keyword evidence="2" id="KW-1185">Reference proteome</keyword>
<evidence type="ECO:0000313" key="2">
    <source>
        <dbReference type="Proteomes" id="UP000014977"/>
    </source>
</evidence>
<accession>S7U2G3</accession>
<reference evidence="1 2" key="1">
    <citation type="journal article" date="2013" name="Genome Announc.">
        <title>Draft genome sequences for three mercury-methylating, sulfate-reducing bacteria.</title>
        <authorList>
            <person name="Brown S.D."/>
            <person name="Hurt R.A.Jr."/>
            <person name="Gilmour C.C."/>
            <person name="Elias D.A."/>
        </authorList>
    </citation>
    <scope>NUCLEOTIDE SEQUENCE [LARGE SCALE GENOMIC DNA]</scope>
    <source>
        <strain evidence="1 2">DSM 2059</strain>
    </source>
</reference>
<keyword evidence="1" id="KW-0418">Kinase</keyword>
<proteinExistence type="predicted"/>
<dbReference type="eggNOG" id="COG0645">
    <property type="taxonomic scope" value="Bacteria"/>
</dbReference>
<dbReference type="InterPro" id="IPR027417">
    <property type="entry name" value="P-loop_NTPase"/>
</dbReference>
<dbReference type="Gene3D" id="3.40.50.300">
    <property type="entry name" value="P-loop containing nucleotide triphosphate hydrolases"/>
    <property type="match status" value="1"/>
</dbReference>
<dbReference type="GO" id="GO:0016301">
    <property type="term" value="F:kinase activity"/>
    <property type="evidence" value="ECO:0007669"/>
    <property type="project" value="UniProtKB-KW"/>
</dbReference>
<keyword evidence="1" id="KW-0808">Transferase</keyword>
<dbReference type="Pfam" id="PF13671">
    <property type="entry name" value="AAA_33"/>
    <property type="match status" value="1"/>
</dbReference>
<dbReference type="AlphaFoldDB" id="S7U2G3"/>
<dbReference type="Proteomes" id="UP000014977">
    <property type="component" value="Unassembled WGS sequence"/>
</dbReference>
<gene>
    <name evidence="1" type="ORF">dsmv_1206</name>
</gene>
<sequence length="173" mass="19730">MKTRPTLYVFSGLPGVGKSTLAKMLASYTNATYLSIDTIEQALRDLCSLNVQGEGYRLSYRVAKDNLQIGNSVIADSCNPIQLTRDEWQEVACSADAAFMNIEIICSNHKIHKQRVESRSSNIPNFALPSWQEVVDREYHEWKEDRVIIDTAKKSIDKSFFELNYYINNRNIG</sequence>
<name>S7U2G3_DESML</name>
<dbReference type="SUPFAM" id="SSF52540">
    <property type="entry name" value="P-loop containing nucleoside triphosphate hydrolases"/>
    <property type="match status" value="1"/>
</dbReference>
<dbReference type="PANTHER" id="PTHR37807:SF3">
    <property type="entry name" value="OS07G0160300 PROTEIN"/>
    <property type="match status" value="1"/>
</dbReference>
<dbReference type="PANTHER" id="PTHR37807">
    <property type="entry name" value="OS07G0160300 PROTEIN"/>
    <property type="match status" value="1"/>
</dbReference>
<dbReference type="RefSeq" id="WP_020875553.1">
    <property type="nucleotide sequence ID" value="NZ_ATHJ01000057.1"/>
</dbReference>
<dbReference type="OrthoDB" id="9810277at2"/>
<protein>
    <submittedName>
        <fullName evidence="1">Kinase</fullName>
    </submittedName>
</protein>